<reference evidence="2" key="1">
    <citation type="journal article" date="2019" name="Int. J. Syst. Evol. Microbiol.">
        <title>The Global Catalogue of Microorganisms (GCM) 10K type strain sequencing project: providing services to taxonomists for standard genome sequencing and annotation.</title>
        <authorList>
            <consortium name="The Broad Institute Genomics Platform"/>
            <consortium name="The Broad Institute Genome Sequencing Center for Infectious Disease"/>
            <person name="Wu L."/>
            <person name="Ma J."/>
        </authorList>
    </citation>
    <scope>NUCLEOTIDE SEQUENCE [LARGE SCALE GENOMIC DNA]</scope>
    <source>
        <strain evidence="2">CG52</strain>
    </source>
</reference>
<dbReference type="Proteomes" id="UP001597322">
    <property type="component" value="Unassembled WGS sequence"/>
</dbReference>
<accession>A0ABW4LYZ9</accession>
<sequence>MRTEPVKSCLPTPEETATAVLQWLANEPEMMSRFLALSGLQVVQLRDAIKDPGFLAGMIDFIMSHEPSLLAFCQGAEWKPEAVTAAWHHYSGPGLDSGQY</sequence>
<name>A0ABW4LYZ9_9HYPH</name>
<proteinExistence type="predicted"/>
<gene>
    <name evidence="1" type="ORF">ACFSE1_00160</name>
</gene>
<dbReference type="EMBL" id="JBHUEQ010000002">
    <property type="protein sequence ID" value="MFD1743867.1"/>
    <property type="molecule type" value="Genomic_DNA"/>
</dbReference>
<dbReference type="RefSeq" id="WP_377394785.1">
    <property type="nucleotide sequence ID" value="NZ_JBHUEQ010000002.1"/>
</dbReference>
<organism evidence="1 2">
    <name type="scientific">Rhizobium helianthi</name>
    <dbReference type="NCBI Taxonomy" id="1132695"/>
    <lineage>
        <taxon>Bacteria</taxon>
        <taxon>Pseudomonadati</taxon>
        <taxon>Pseudomonadota</taxon>
        <taxon>Alphaproteobacteria</taxon>
        <taxon>Hyphomicrobiales</taxon>
        <taxon>Rhizobiaceae</taxon>
        <taxon>Rhizobium/Agrobacterium group</taxon>
        <taxon>Rhizobium</taxon>
    </lineage>
</organism>
<dbReference type="InterPro" id="IPR021955">
    <property type="entry name" value="DUF3572"/>
</dbReference>
<dbReference type="Pfam" id="PF12096">
    <property type="entry name" value="DUF3572"/>
    <property type="match status" value="1"/>
</dbReference>
<evidence type="ECO:0000313" key="2">
    <source>
        <dbReference type="Proteomes" id="UP001597322"/>
    </source>
</evidence>
<comment type="caution">
    <text evidence="1">The sequence shown here is derived from an EMBL/GenBank/DDBJ whole genome shotgun (WGS) entry which is preliminary data.</text>
</comment>
<evidence type="ECO:0000313" key="1">
    <source>
        <dbReference type="EMBL" id="MFD1743867.1"/>
    </source>
</evidence>
<keyword evidence="2" id="KW-1185">Reference proteome</keyword>
<protein>
    <submittedName>
        <fullName evidence="1">DUF3572 domain-containing protein</fullName>
    </submittedName>
</protein>